<evidence type="ECO:0000313" key="1">
    <source>
        <dbReference type="EMBL" id="KAG5633940.1"/>
    </source>
</evidence>
<evidence type="ECO:0000313" key="2">
    <source>
        <dbReference type="Proteomes" id="UP000717328"/>
    </source>
</evidence>
<accession>A0A9P7FR90</accession>
<dbReference type="Proteomes" id="UP000717328">
    <property type="component" value="Unassembled WGS sequence"/>
</dbReference>
<dbReference type="AlphaFoldDB" id="A0A9P7FR90"/>
<comment type="caution">
    <text evidence="1">The sequence shown here is derived from an EMBL/GenBank/DDBJ whole genome shotgun (WGS) entry which is preliminary data.</text>
</comment>
<keyword evidence="2" id="KW-1185">Reference proteome</keyword>
<reference evidence="1" key="2">
    <citation type="submission" date="2021-10" db="EMBL/GenBank/DDBJ databases">
        <title>Phylogenomics reveals ancestral predisposition of the termite-cultivated fungus Termitomyces towards a domesticated lifestyle.</title>
        <authorList>
            <person name="Auxier B."/>
            <person name="Grum-Grzhimaylo A."/>
            <person name="Cardenas M.E."/>
            <person name="Lodge J.D."/>
            <person name="Laessoe T."/>
            <person name="Pedersen O."/>
            <person name="Smith M.E."/>
            <person name="Kuyper T.W."/>
            <person name="Franco-Molano E.A."/>
            <person name="Baroni T.J."/>
            <person name="Aanen D.K."/>
        </authorList>
    </citation>
    <scope>NUCLEOTIDE SEQUENCE</scope>
    <source>
        <strain evidence="1">D49</strain>
    </source>
</reference>
<sequence>MSSTTSTQPAVSSAPSNELNPIAQAQAAAPTHPTFTYQNFHAPHYPPGLHVCLFLSFGLVSILNTFPPSCGPNNAPMGPPSFGTYNVHPIPPPVAGPSVPHVIDLVLTGNGKNEHKDNSELPAGILKKPLGKPVTKIAGRR</sequence>
<organism evidence="1 2">
    <name type="scientific">Sphagnurus paluster</name>
    <dbReference type="NCBI Taxonomy" id="117069"/>
    <lineage>
        <taxon>Eukaryota</taxon>
        <taxon>Fungi</taxon>
        <taxon>Dikarya</taxon>
        <taxon>Basidiomycota</taxon>
        <taxon>Agaricomycotina</taxon>
        <taxon>Agaricomycetes</taxon>
        <taxon>Agaricomycetidae</taxon>
        <taxon>Agaricales</taxon>
        <taxon>Tricholomatineae</taxon>
        <taxon>Lyophyllaceae</taxon>
        <taxon>Sphagnurus</taxon>
    </lineage>
</organism>
<dbReference type="EMBL" id="JABCKI010006818">
    <property type="protein sequence ID" value="KAG5633940.1"/>
    <property type="molecule type" value="Genomic_DNA"/>
</dbReference>
<reference evidence="1" key="1">
    <citation type="submission" date="2021-02" db="EMBL/GenBank/DDBJ databases">
        <authorList>
            <person name="Nieuwenhuis M."/>
            <person name="Van De Peppel L.J.J."/>
        </authorList>
    </citation>
    <scope>NUCLEOTIDE SEQUENCE</scope>
    <source>
        <strain evidence="1">D49</strain>
    </source>
</reference>
<protein>
    <submittedName>
        <fullName evidence="1">Uncharacterized protein</fullName>
    </submittedName>
</protein>
<proteinExistence type="predicted"/>
<gene>
    <name evidence="1" type="ORF">H0H81_004323</name>
</gene>
<name>A0A9P7FR90_9AGAR</name>